<evidence type="ECO:0000256" key="3">
    <source>
        <dbReference type="ARBA" id="ARBA00022764"/>
    </source>
</evidence>
<dbReference type="NCBIfam" id="NF037995">
    <property type="entry name" value="TRAP_S1"/>
    <property type="match status" value="1"/>
</dbReference>
<dbReference type="Pfam" id="PF03480">
    <property type="entry name" value="DctP"/>
    <property type="match status" value="1"/>
</dbReference>
<name>A0ABV3LBE5_9RHOB</name>
<comment type="caution">
    <text evidence="5">The sequence shown here is derived from an EMBL/GenBank/DDBJ whole genome shotgun (WGS) entry which is preliminary data.</text>
</comment>
<proteinExistence type="predicted"/>
<accession>A0ABV3LBE5</accession>
<dbReference type="InterPro" id="IPR038404">
    <property type="entry name" value="TRAP_DctP_sf"/>
</dbReference>
<keyword evidence="3" id="KW-0574">Periplasm</keyword>
<evidence type="ECO:0000256" key="4">
    <source>
        <dbReference type="SAM" id="SignalP"/>
    </source>
</evidence>
<dbReference type="Gene3D" id="3.40.190.170">
    <property type="entry name" value="Bacterial extracellular solute-binding protein, family 7"/>
    <property type="match status" value="1"/>
</dbReference>
<dbReference type="InterPro" id="IPR018389">
    <property type="entry name" value="DctP_fam"/>
</dbReference>
<dbReference type="CDD" id="cd13665">
    <property type="entry name" value="PBP2_TRAP_Dctp3_4"/>
    <property type="match status" value="1"/>
</dbReference>
<dbReference type="PANTHER" id="PTHR33376:SF15">
    <property type="entry name" value="BLL6794 PROTEIN"/>
    <property type="match status" value="1"/>
</dbReference>
<organism evidence="5 6">
    <name type="scientific">Meridianimarinicoccus marinus</name>
    <dbReference type="NCBI Taxonomy" id="3231483"/>
    <lineage>
        <taxon>Bacteria</taxon>
        <taxon>Pseudomonadati</taxon>
        <taxon>Pseudomonadota</taxon>
        <taxon>Alphaproteobacteria</taxon>
        <taxon>Rhodobacterales</taxon>
        <taxon>Paracoccaceae</taxon>
        <taxon>Meridianimarinicoccus</taxon>
    </lineage>
</organism>
<reference evidence="5 6" key="1">
    <citation type="submission" date="2024-07" db="EMBL/GenBank/DDBJ databases">
        <authorList>
            <person name="Kang M."/>
        </authorList>
    </citation>
    <scope>NUCLEOTIDE SEQUENCE [LARGE SCALE GENOMIC DNA]</scope>
    <source>
        <strain evidence="5 6">DFM31</strain>
    </source>
</reference>
<evidence type="ECO:0000313" key="5">
    <source>
        <dbReference type="EMBL" id="MEV8468879.1"/>
    </source>
</evidence>
<evidence type="ECO:0000256" key="1">
    <source>
        <dbReference type="ARBA" id="ARBA00004418"/>
    </source>
</evidence>
<feature type="chain" id="PRO_5045217780" evidence="4">
    <location>
        <begin position="26"/>
        <end position="339"/>
    </location>
</feature>
<feature type="signal peptide" evidence="4">
    <location>
        <begin position="1"/>
        <end position="25"/>
    </location>
</feature>
<evidence type="ECO:0000313" key="6">
    <source>
        <dbReference type="Proteomes" id="UP001553161"/>
    </source>
</evidence>
<evidence type="ECO:0000256" key="2">
    <source>
        <dbReference type="ARBA" id="ARBA00022729"/>
    </source>
</evidence>
<keyword evidence="2 4" id="KW-0732">Signal</keyword>
<protein>
    <submittedName>
        <fullName evidence="5">TRAP transporter substrate-binding protein</fullName>
    </submittedName>
</protein>
<dbReference type="PANTHER" id="PTHR33376">
    <property type="match status" value="1"/>
</dbReference>
<dbReference type="RefSeq" id="WP_366194835.1">
    <property type="nucleotide sequence ID" value="NZ_JBFBVU010000047.1"/>
</dbReference>
<comment type="subcellular location">
    <subcellularLocation>
        <location evidence="1">Periplasm</location>
    </subcellularLocation>
</comment>
<sequence>MKHAYRGLMIAAASALAMGAGTAGAETTLKMSHFVPTAIGLHTDFMEPWARDLEACSNGEVTVEIHPAGSALGNITKQFDQVRAGVTDISFGHTGIPRGRFPRTSLIELPFVAKSANASSFALWNLSGTLLKPEYPGVHMLGMMAHNPGVIHTTKPVNDLSDLAGLRIRTPNPAISEVLKHYGAEPIGLPPGQIYENLQKGTLDGLTIDWTGIGAYKLGEVVSYHYDIPLYTVGFFFAMNQRTYDGLPENVRACVDKLSGDELVARFGPWWDEWGAAAFAEESASADDVIVVATPEHLEAAKAELAGVTEALIQEVSDSGVKNAAEILEALIATSAEYD</sequence>
<gene>
    <name evidence="5" type="ORF">AB0T83_19190</name>
</gene>
<keyword evidence="6" id="KW-1185">Reference proteome</keyword>
<dbReference type="EMBL" id="JBFBVU010000047">
    <property type="protein sequence ID" value="MEV8468879.1"/>
    <property type="molecule type" value="Genomic_DNA"/>
</dbReference>
<dbReference type="Proteomes" id="UP001553161">
    <property type="component" value="Unassembled WGS sequence"/>
</dbReference>